<keyword evidence="11" id="KW-0963">Cytoplasm</keyword>
<dbReference type="EMBL" id="BAAAME010000002">
    <property type="protein sequence ID" value="GAA1735069.1"/>
    <property type="molecule type" value="Genomic_DNA"/>
</dbReference>
<evidence type="ECO:0000313" key="14">
    <source>
        <dbReference type="Proteomes" id="UP001501057"/>
    </source>
</evidence>
<name>A0ABP4VU81_9ACTN</name>
<keyword evidence="5 11" id="KW-0408">Iron</keyword>
<evidence type="ECO:0000256" key="2">
    <source>
        <dbReference type="ARBA" id="ARBA00006597"/>
    </source>
</evidence>
<reference evidence="14" key="1">
    <citation type="journal article" date="2019" name="Int. J. Syst. Evol. Microbiol.">
        <title>The Global Catalogue of Microorganisms (GCM) 10K type strain sequencing project: providing services to taxonomists for standard genome sequencing and annotation.</title>
        <authorList>
            <consortium name="The Broad Institute Genomics Platform"/>
            <consortium name="The Broad Institute Genome Sequencing Center for Infectious Disease"/>
            <person name="Wu L."/>
            <person name="Ma J."/>
        </authorList>
    </citation>
    <scope>NUCLEOTIDE SEQUENCE [LARGE SCALE GENOMIC DNA]</scope>
    <source>
        <strain evidence="14">JCM 13518</strain>
    </source>
</reference>
<comment type="similarity">
    <text evidence="2 11">Belongs to the WhiB family.</text>
</comment>
<evidence type="ECO:0000256" key="4">
    <source>
        <dbReference type="ARBA" id="ARBA00022723"/>
    </source>
</evidence>
<organism evidence="13 14">
    <name type="scientific">Aeromicrobium alkaliterrae</name>
    <dbReference type="NCBI Taxonomy" id="302168"/>
    <lineage>
        <taxon>Bacteria</taxon>
        <taxon>Bacillati</taxon>
        <taxon>Actinomycetota</taxon>
        <taxon>Actinomycetes</taxon>
        <taxon>Propionibacteriales</taxon>
        <taxon>Nocardioidaceae</taxon>
        <taxon>Aeromicrobium</taxon>
    </lineage>
</organism>
<sequence>MASITRLPAPRQESYEWQYLGACNTADPETFFPPEHERGPRRRRREAAAKSFCAACPVVEACLQHALTVQEPYGVWGGLNATEREHVLRAQAHRLAVRPEIKKAG</sequence>
<comment type="subcellular location">
    <subcellularLocation>
        <location evidence="1 11">Cytoplasm</location>
    </subcellularLocation>
</comment>
<comment type="PTM">
    <text evidence="11">The Fe-S cluster can be nitrosylated by nitric oxide (NO).</text>
</comment>
<feature type="binding site" evidence="11">
    <location>
        <position position="23"/>
    </location>
    <ligand>
        <name>[4Fe-4S] cluster</name>
        <dbReference type="ChEBI" id="CHEBI:49883"/>
    </ligand>
</feature>
<dbReference type="PANTHER" id="PTHR38839">
    <property type="entry name" value="TRANSCRIPTIONAL REGULATOR WHID-RELATED"/>
    <property type="match status" value="1"/>
</dbReference>
<keyword evidence="7 11" id="KW-0805">Transcription regulation</keyword>
<feature type="domain" description="4Fe-4S Wbl-type" evidence="12">
    <location>
        <begin position="22"/>
        <end position="86"/>
    </location>
</feature>
<dbReference type="PROSITE" id="PS51674">
    <property type="entry name" value="4FE4S_WBL"/>
    <property type="match status" value="1"/>
</dbReference>
<evidence type="ECO:0000313" key="13">
    <source>
        <dbReference type="EMBL" id="GAA1735069.1"/>
    </source>
</evidence>
<keyword evidence="14" id="KW-1185">Reference proteome</keyword>
<accession>A0ABP4VU81</accession>
<keyword evidence="6 11" id="KW-0411">Iron-sulfur</keyword>
<evidence type="ECO:0000256" key="10">
    <source>
        <dbReference type="ARBA" id="ARBA00023163"/>
    </source>
</evidence>
<dbReference type="HAMAP" id="MF_01479">
    <property type="entry name" value="WhiB"/>
    <property type="match status" value="1"/>
</dbReference>
<evidence type="ECO:0000256" key="6">
    <source>
        <dbReference type="ARBA" id="ARBA00023014"/>
    </source>
</evidence>
<keyword evidence="4 11" id="KW-0479">Metal-binding</keyword>
<evidence type="ECO:0000256" key="8">
    <source>
        <dbReference type="ARBA" id="ARBA00023125"/>
    </source>
</evidence>
<comment type="caution">
    <text evidence="13">The sequence shown here is derived from an EMBL/GenBank/DDBJ whole genome shotgun (WGS) entry which is preliminary data.</text>
</comment>
<dbReference type="Pfam" id="PF02467">
    <property type="entry name" value="Whib"/>
    <property type="match status" value="1"/>
</dbReference>
<evidence type="ECO:0000256" key="1">
    <source>
        <dbReference type="ARBA" id="ARBA00004496"/>
    </source>
</evidence>
<evidence type="ECO:0000256" key="5">
    <source>
        <dbReference type="ARBA" id="ARBA00023004"/>
    </source>
</evidence>
<evidence type="ECO:0000256" key="3">
    <source>
        <dbReference type="ARBA" id="ARBA00022485"/>
    </source>
</evidence>
<comment type="cofactor">
    <cofactor evidence="11">
        <name>[4Fe-4S] cluster</name>
        <dbReference type="ChEBI" id="CHEBI:49883"/>
    </cofactor>
    <text evidence="11">Binds 1 [4Fe-4S] cluster per subunit. Following nitrosylation of the [4Fe-4S] cluster binds 1 [4Fe-8(NO)] cluster per subunit.</text>
</comment>
<proteinExistence type="inferred from homology"/>
<gene>
    <name evidence="11" type="primary">whiB</name>
    <name evidence="13" type="ORF">GCM10009710_14520</name>
</gene>
<dbReference type="Proteomes" id="UP001501057">
    <property type="component" value="Unassembled WGS sequence"/>
</dbReference>
<dbReference type="RefSeq" id="WP_344199326.1">
    <property type="nucleotide sequence ID" value="NZ_BAAAME010000002.1"/>
</dbReference>
<keyword evidence="9 11" id="KW-1015">Disulfide bond</keyword>
<feature type="binding site" evidence="11">
    <location>
        <position position="62"/>
    </location>
    <ligand>
        <name>[4Fe-4S] cluster</name>
        <dbReference type="ChEBI" id="CHEBI:49883"/>
    </ligand>
</feature>
<comment type="PTM">
    <text evidence="11">Upon Fe-S cluster removal intramolecular disulfide bonds are formed.</text>
</comment>
<keyword evidence="3 11" id="KW-0004">4Fe-4S</keyword>
<feature type="binding site" evidence="11">
    <location>
        <position position="56"/>
    </location>
    <ligand>
        <name>[4Fe-4S] cluster</name>
        <dbReference type="ChEBI" id="CHEBI:49883"/>
    </ligand>
</feature>
<evidence type="ECO:0000256" key="9">
    <source>
        <dbReference type="ARBA" id="ARBA00023157"/>
    </source>
</evidence>
<keyword evidence="10 11" id="KW-0804">Transcription</keyword>
<evidence type="ECO:0000256" key="11">
    <source>
        <dbReference type="HAMAP-Rule" id="MF_01479"/>
    </source>
</evidence>
<comment type="function">
    <text evidence="11">Acts as a transcriptional regulator. Probably redox-responsive. The apo- but not holo-form probably binds DNA.</text>
</comment>
<keyword evidence="8 11" id="KW-0238">DNA-binding</keyword>
<protein>
    <recommendedName>
        <fullName evidence="11">Transcriptional regulator WhiB</fullName>
    </recommendedName>
</protein>
<feature type="binding site" evidence="11">
    <location>
        <position position="53"/>
    </location>
    <ligand>
        <name>[4Fe-4S] cluster</name>
        <dbReference type="ChEBI" id="CHEBI:49883"/>
    </ligand>
</feature>
<dbReference type="InterPro" id="IPR034768">
    <property type="entry name" value="4FE4S_WBL"/>
</dbReference>
<evidence type="ECO:0000256" key="7">
    <source>
        <dbReference type="ARBA" id="ARBA00023015"/>
    </source>
</evidence>
<dbReference type="InterPro" id="IPR003482">
    <property type="entry name" value="Whib"/>
</dbReference>
<evidence type="ECO:0000259" key="12">
    <source>
        <dbReference type="PROSITE" id="PS51674"/>
    </source>
</evidence>